<feature type="region of interest" description="Disordered" evidence="1">
    <location>
        <begin position="1"/>
        <end position="23"/>
    </location>
</feature>
<protein>
    <submittedName>
        <fullName evidence="2">Phage portal protein</fullName>
    </submittedName>
</protein>
<evidence type="ECO:0000313" key="3">
    <source>
        <dbReference type="Proteomes" id="UP000287239"/>
    </source>
</evidence>
<keyword evidence="3" id="KW-1185">Reference proteome</keyword>
<accession>A0A429ZSK4</accession>
<proteinExistence type="predicted"/>
<name>A0A429ZSK4_9ENTE</name>
<dbReference type="AlphaFoldDB" id="A0A429ZSK4"/>
<evidence type="ECO:0000256" key="1">
    <source>
        <dbReference type="SAM" id="MobiDB-lite"/>
    </source>
</evidence>
<dbReference type="RefSeq" id="WP_244922567.1">
    <property type="nucleotide sequence ID" value="NZ_NGJU01000006.1"/>
</dbReference>
<comment type="caution">
    <text evidence="2">The sequence shown here is derived from an EMBL/GenBank/DDBJ whole genome shotgun (WGS) entry which is preliminary data.</text>
</comment>
<dbReference type="NCBIfam" id="TIGR01537">
    <property type="entry name" value="portal_HK97"/>
    <property type="match status" value="1"/>
</dbReference>
<feature type="compositionally biased region" description="Basic residues" evidence="1">
    <location>
        <begin position="1"/>
        <end position="10"/>
    </location>
</feature>
<reference evidence="2 3" key="1">
    <citation type="submission" date="2017-05" db="EMBL/GenBank/DDBJ databases">
        <title>Vagococcus spp. assemblies.</title>
        <authorList>
            <person name="Gulvik C.A."/>
        </authorList>
    </citation>
    <scope>NUCLEOTIDE SEQUENCE [LARGE SCALE GENOMIC DNA]</scope>
    <source>
        <strain evidence="2 3">NCFB 2777</strain>
    </source>
</reference>
<dbReference type="InterPro" id="IPR006944">
    <property type="entry name" value="Phage/GTA_portal"/>
</dbReference>
<dbReference type="Pfam" id="PF04860">
    <property type="entry name" value="Phage_portal"/>
    <property type="match status" value="1"/>
</dbReference>
<gene>
    <name evidence="2" type="ORF">CBF35_05310</name>
</gene>
<dbReference type="Proteomes" id="UP000287239">
    <property type="component" value="Unassembled WGS sequence"/>
</dbReference>
<organism evidence="2 3">
    <name type="scientific">Vagococcus salmoninarum</name>
    <dbReference type="NCBI Taxonomy" id="2739"/>
    <lineage>
        <taxon>Bacteria</taxon>
        <taxon>Bacillati</taxon>
        <taxon>Bacillota</taxon>
        <taxon>Bacilli</taxon>
        <taxon>Lactobacillales</taxon>
        <taxon>Enterococcaceae</taxon>
        <taxon>Vagococcus</taxon>
    </lineage>
</organism>
<dbReference type="GeneID" id="98567781"/>
<sequence length="398" mass="45084">MSKKKNRNKSQTRSTVGDKSSPLILSSADFPGLMFPPGYSRLSDNPDVRIATDRIADMVSNMTIHLMENTEKGDKRVRNELSRKLDVNPYSYMTRKNWIYKICSDLLLYGDGNSIVLPIMKNGLIDQLKPLRMDSISYNDLDDGYEINCNGVVFQPDEVIHFAINPDPCYPYRGTGYRIVLRDLVQNLKQATKTKNSFMSGQYMPNIVVKVDALSEEMASNAGREQIKNKYLGESKPGEPWIIPAELLEVQQVKPLTLKDIAINESVELDKKTVAGLLGVPPFLLGVGTFSQSEHNNWIDTRIMSIAQIIAQTLTRDLLISPTMYFKLNPRSLYAYNLTEMVAAGTAMIDRNSMRRNELRDWVGLTPDAEMEELLVLENYLKQQDLDKQKKLKGGDED</sequence>
<dbReference type="InterPro" id="IPR006427">
    <property type="entry name" value="Portal_HK97"/>
</dbReference>
<dbReference type="EMBL" id="NGJU01000006">
    <property type="protein sequence ID" value="RST96651.1"/>
    <property type="molecule type" value="Genomic_DNA"/>
</dbReference>
<evidence type="ECO:0000313" key="2">
    <source>
        <dbReference type="EMBL" id="RST96651.1"/>
    </source>
</evidence>